<proteinExistence type="predicted"/>
<keyword evidence="2" id="KW-1185">Reference proteome</keyword>
<dbReference type="AlphaFoldDB" id="A0A4R8XY61"/>
<organism evidence="1 2">
    <name type="scientific">Cryobacterium cheniae</name>
    <dbReference type="NCBI Taxonomy" id="1259262"/>
    <lineage>
        <taxon>Bacteria</taxon>
        <taxon>Bacillati</taxon>
        <taxon>Actinomycetota</taxon>
        <taxon>Actinomycetes</taxon>
        <taxon>Micrococcales</taxon>
        <taxon>Microbacteriaceae</taxon>
        <taxon>Cryobacterium</taxon>
    </lineage>
</organism>
<sequence length="83" mass="8509">MVSTIPEAADAGPFVATVVISERMTGIEPALSAWEAEPASIGDGGIASILGNKREHSFAIGRSVPIVCAVTGTNLARELILFG</sequence>
<dbReference type="Proteomes" id="UP000298433">
    <property type="component" value="Unassembled WGS sequence"/>
</dbReference>
<gene>
    <name evidence="1" type="ORF">E3T23_01820</name>
</gene>
<evidence type="ECO:0000313" key="2">
    <source>
        <dbReference type="Proteomes" id="UP000298433"/>
    </source>
</evidence>
<name>A0A4R8XY61_9MICO</name>
<comment type="caution">
    <text evidence="1">The sequence shown here is derived from an EMBL/GenBank/DDBJ whole genome shotgun (WGS) entry which is preliminary data.</text>
</comment>
<dbReference type="EMBL" id="SOGN01000010">
    <property type="protein sequence ID" value="TFC83723.1"/>
    <property type="molecule type" value="Genomic_DNA"/>
</dbReference>
<evidence type="ECO:0000313" key="1">
    <source>
        <dbReference type="EMBL" id="TFC83723.1"/>
    </source>
</evidence>
<dbReference type="OrthoDB" id="4326943at2"/>
<protein>
    <submittedName>
        <fullName evidence="1">Uncharacterized protein</fullName>
    </submittedName>
</protein>
<reference evidence="1 2" key="1">
    <citation type="submission" date="2019-03" db="EMBL/GenBank/DDBJ databases">
        <title>Genomics of glacier-inhabiting Cryobacterium strains.</title>
        <authorList>
            <person name="Liu Q."/>
            <person name="Xin Y.-H."/>
        </authorList>
    </citation>
    <scope>NUCLEOTIDE SEQUENCE [LARGE SCALE GENOMIC DNA]</scope>
    <source>
        <strain evidence="1 2">TMT2-48-2</strain>
    </source>
</reference>
<accession>A0A4R8XY61</accession>